<feature type="compositionally biased region" description="Polar residues" evidence="1">
    <location>
        <begin position="68"/>
        <end position="89"/>
    </location>
</feature>
<name>A0ABD2MGX4_9CUCU</name>
<gene>
    <name evidence="2" type="ORF">HHI36_009798</name>
</gene>
<dbReference type="AlphaFoldDB" id="A0ABD2MGX4"/>
<evidence type="ECO:0000256" key="1">
    <source>
        <dbReference type="SAM" id="MobiDB-lite"/>
    </source>
</evidence>
<evidence type="ECO:0000313" key="3">
    <source>
        <dbReference type="Proteomes" id="UP001516400"/>
    </source>
</evidence>
<accession>A0ABD2MGX4</accession>
<organism evidence="2 3">
    <name type="scientific">Cryptolaemus montrouzieri</name>
    <dbReference type="NCBI Taxonomy" id="559131"/>
    <lineage>
        <taxon>Eukaryota</taxon>
        <taxon>Metazoa</taxon>
        <taxon>Ecdysozoa</taxon>
        <taxon>Arthropoda</taxon>
        <taxon>Hexapoda</taxon>
        <taxon>Insecta</taxon>
        <taxon>Pterygota</taxon>
        <taxon>Neoptera</taxon>
        <taxon>Endopterygota</taxon>
        <taxon>Coleoptera</taxon>
        <taxon>Polyphaga</taxon>
        <taxon>Cucujiformia</taxon>
        <taxon>Coccinelloidea</taxon>
        <taxon>Coccinellidae</taxon>
        <taxon>Scymninae</taxon>
        <taxon>Scymnini</taxon>
        <taxon>Cryptolaemus</taxon>
    </lineage>
</organism>
<keyword evidence="3" id="KW-1185">Reference proteome</keyword>
<evidence type="ECO:0000313" key="2">
    <source>
        <dbReference type="EMBL" id="KAL3265593.1"/>
    </source>
</evidence>
<reference evidence="2 3" key="1">
    <citation type="journal article" date="2021" name="BMC Biol.">
        <title>Horizontally acquired antibacterial genes associated with adaptive radiation of ladybird beetles.</title>
        <authorList>
            <person name="Li H.S."/>
            <person name="Tang X.F."/>
            <person name="Huang Y.H."/>
            <person name="Xu Z.Y."/>
            <person name="Chen M.L."/>
            <person name="Du X.Y."/>
            <person name="Qiu B.Y."/>
            <person name="Chen P.T."/>
            <person name="Zhang W."/>
            <person name="Slipinski A."/>
            <person name="Escalona H.E."/>
            <person name="Waterhouse R.M."/>
            <person name="Zwick A."/>
            <person name="Pang H."/>
        </authorList>
    </citation>
    <scope>NUCLEOTIDE SEQUENCE [LARGE SCALE GENOMIC DNA]</scope>
    <source>
        <strain evidence="2">SYSU2018</strain>
    </source>
</reference>
<protein>
    <submittedName>
        <fullName evidence="2">Uncharacterized protein</fullName>
    </submittedName>
</protein>
<comment type="caution">
    <text evidence="2">The sequence shown here is derived from an EMBL/GenBank/DDBJ whole genome shotgun (WGS) entry which is preliminary data.</text>
</comment>
<sequence>MNVDENYRDYGISFERGFNLNDILALLGEENSDDDSNQTSHVDVIMMRPSNANVEVTDGDFGDEDQNRPFNLSGSQLSAPTEIYSDNRN</sequence>
<feature type="region of interest" description="Disordered" evidence="1">
    <location>
        <begin position="54"/>
        <end position="89"/>
    </location>
</feature>
<dbReference type="EMBL" id="JABFTP020000001">
    <property type="protein sequence ID" value="KAL3265593.1"/>
    <property type="molecule type" value="Genomic_DNA"/>
</dbReference>
<dbReference type="Proteomes" id="UP001516400">
    <property type="component" value="Unassembled WGS sequence"/>
</dbReference>
<proteinExistence type="predicted"/>